<name>A0A644YD24_9ZZZZ</name>
<comment type="caution">
    <text evidence="2">The sequence shown here is derived from an EMBL/GenBank/DDBJ whole genome shotgun (WGS) entry which is preliminary data.</text>
</comment>
<reference evidence="2" key="1">
    <citation type="submission" date="2019-08" db="EMBL/GenBank/DDBJ databases">
        <authorList>
            <person name="Kucharzyk K."/>
            <person name="Murdoch R.W."/>
            <person name="Higgins S."/>
            <person name="Loffler F."/>
        </authorList>
    </citation>
    <scope>NUCLEOTIDE SEQUENCE</scope>
</reference>
<feature type="region of interest" description="Disordered" evidence="1">
    <location>
        <begin position="96"/>
        <end position="138"/>
    </location>
</feature>
<evidence type="ECO:0000256" key="1">
    <source>
        <dbReference type="SAM" id="MobiDB-lite"/>
    </source>
</evidence>
<feature type="compositionally biased region" description="Basic and acidic residues" evidence="1">
    <location>
        <begin position="99"/>
        <end position="109"/>
    </location>
</feature>
<accession>A0A644YD24</accession>
<dbReference type="AlphaFoldDB" id="A0A644YD24"/>
<organism evidence="2">
    <name type="scientific">bioreactor metagenome</name>
    <dbReference type="NCBI Taxonomy" id="1076179"/>
    <lineage>
        <taxon>unclassified sequences</taxon>
        <taxon>metagenomes</taxon>
        <taxon>ecological metagenomes</taxon>
    </lineage>
</organism>
<evidence type="ECO:0000313" key="2">
    <source>
        <dbReference type="EMBL" id="MPM26400.1"/>
    </source>
</evidence>
<feature type="compositionally biased region" description="Gly residues" evidence="1">
    <location>
        <begin position="128"/>
        <end position="138"/>
    </location>
</feature>
<gene>
    <name evidence="2" type="ORF">SDC9_72901</name>
</gene>
<sequence>MVTRRILLQLFDLFYHSAETAAMAVCRRRATGTDEAAQKGTVRMVKINVNDKGECRVFVRGNWDDVRNHLLVAATKVRTMAADTRKFARAASGITPLADLKKKPEEPKQEPIPAWQPQISRPASAEQGTGGKLHGGAA</sequence>
<protein>
    <submittedName>
        <fullName evidence="2">Uncharacterized protein</fullName>
    </submittedName>
</protein>
<proteinExistence type="predicted"/>
<dbReference type="EMBL" id="VSSQ01004725">
    <property type="protein sequence ID" value="MPM26400.1"/>
    <property type="molecule type" value="Genomic_DNA"/>
</dbReference>